<comment type="caution">
    <text evidence="3">The sequence shown here is derived from an EMBL/GenBank/DDBJ whole genome shotgun (WGS) entry which is preliminary data.</text>
</comment>
<evidence type="ECO:0000256" key="1">
    <source>
        <dbReference type="SAM" id="MobiDB-lite"/>
    </source>
</evidence>
<organism evidence="3 4">
    <name type="scientific">Billgrantia montanilacus</name>
    <dbReference type="NCBI Taxonomy" id="2282305"/>
    <lineage>
        <taxon>Bacteria</taxon>
        <taxon>Pseudomonadati</taxon>
        <taxon>Pseudomonadota</taxon>
        <taxon>Gammaproteobacteria</taxon>
        <taxon>Oceanospirillales</taxon>
        <taxon>Halomonadaceae</taxon>
        <taxon>Billgrantia</taxon>
    </lineage>
</organism>
<dbReference type="Pfam" id="PF13503">
    <property type="entry name" value="DUF4123"/>
    <property type="match status" value="1"/>
</dbReference>
<dbReference type="Proteomes" id="UP000252405">
    <property type="component" value="Unassembled WGS sequence"/>
</dbReference>
<evidence type="ECO:0000313" key="3">
    <source>
        <dbReference type="EMBL" id="RCV88881.1"/>
    </source>
</evidence>
<dbReference type="OrthoDB" id="6149826at2"/>
<protein>
    <submittedName>
        <fullName evidence="3">DUF4123 domain-containing protein</fullName>
    </submittedName>
</protein>
<keyword evidence="4" id="KW-1185">Reference proteome</keyword>
<gene>
    <name evidence="3" type="ORF">DU505_12290</name>
</gene>
<feature type="region of interest" description="Disordered" evidence="1">
    <location>
        <begin position="246"/>
        <end position="268"/>
    </location>
</feature>
<dbReference type="AlphaFoldDB" id="A0A368TWB8"/>
<evidence type="ECO:0000313" key="4">
    <source>
        <dbReference type="Proteomes" id="UP000252405"/>
    </source>
</evidence>
<dbReference type="RefSeq" id="WP_114479283.1">
    <property type="nucleotide sequence ID" value="NZ_QPII01000008.1"/>
</dbReference>
<accession>A0A368TWB8</accession>
<feature type="domain" description="DUF4123" evidence="2">
    <location>
        <begin position="32"/>
        <end position="135"/>
    </location>
</feature>
<dbReference type="EMBL" id="QPII01000008">
    <property type="protein sequence ID" value="RCV88881.1"/>
    <property type="molecule type" value="Genomic_DNA"/>
</dbReference>
<sequence length="268" mass="29986">MKVIRADSLSALLRNESRHLSHWLVLEETGETLTSLYRQVPKLEYEWLFLETPYSDFLKRSPVVLRVSDAIGDLFQAFSQDPRKGISPGIVVASQAPEGEMLAHLRRCLSVAFYGDRKGMLRYYHPDVAAVLFAAPEHVSQAWFGPIERWIWHGEAHPRNSTAGAWHALCADEGETVLHGEPAHAAKTPAGAEPTLALSSGQEASLERYIRVMRAWKDFHQPGESLEDPEAYRRFLASARLEQALGQKSDPSVGLEEPMQSPSQWSAT</sequence>
<dbReference type="InterPro" id="IPR025391">
    <property type="entry name" value="DUF4123"/>
</dbReference>
<name>A0A368TWB8_9GAMM</name>
<evidence type="ECO:0000259" key="2">
    <source>
        <dbReference type="Pfam" id="PF13503"/>
    </source>
</evidence>
<proteinExistence type="predicted"/>
<reference evidence="3 4" key="1">
    <citation type="submission" date="2018-07" db="EMBL/GenBank/DDBJ databases">
        <title>Halomonas montanilacus sp. nov., isolated from Lake Pengyan on Tibetan Plateau.</title>
        <authorList>
            <person name="Lu H."/>
            <person name="Xing P."/>
            <person name="Wu Q."/>
        </authorList>
    </citation>
    <scope>NUCLEOTIDE SEQUENCE [LARGE SCALE GENOMIC DNA]</scope>
    <source>
        <strain evidence="3 4">PYC7W</strain>
    </source>
</reference>